<evidence type="ECO:0000256" key="1">
    <source>
        <dbReference type="ARBA" id="ARBA00022737"/>
    </source>
</evidence>
<dbReference type="Gene3D" id="2.60.40.10">
    <property type="entry name" value="Immunoglobulins"/>
    <property type="match status" value="2"/>
</dbReference>
<dbReference type="PANTHER" id="PTHR13817:SF73">
    <property type="entry name" value="FIBRONECTIN TYPE-III DOMAIN-CONTAINING PROTEIN"/>
    <property type="match status" value="1"/>
</dbReference>
<reference evidence="3" key="1">
    <citation type="submission" date="2021-12" db="EMBL/GenBank/DDBJ databases">
        <authorList>
            <person name="King R."/>
        </authorList>
    </citation>
    <scope>NUCLEOTIDE SEQUENCE</scope>
</reference>
<keyword evidence="4" id="KW-1185">Reference proteome</keyword>
<sequence length="273" mass="30631">MALATSVGDISIFKSKALALKTPSQPVMLFAECHEKDVTIMFQAKSGSHIRNFVIQYNTTYDKDEWLDIDVEVPSNSTQVKVRLIPGVFQSFRVIAENEFGRSFPSEVSNPCEGKQEVPHKNPSNVTAVVDDSGKALKIPSQPWMLFAECHEKDVTVMFEPKYGSHIRNFLIQYNTSYNKDKWLDVDVEVPSNSTQVKLPLIPGVEQSFQVIAENEFGRSFPSEVSNPCKGKPEVPHKNPSNVTAVVDDSDINVKSLLIHSVMSLRYAYVFPF</sequence>
<organism evidence="3 4">
    <name type="scientific">Brassicogethes aeneus</name>
    <name type="common">Rape pollen beetle</name>
    <name type="synonym">Meligethes aeneus</name>
    <dbReference type="NCBI Taxonomy" id="1431903"/>
    <lineage>
        <taxon>Eukaryota</taxon>
        <taxon>Metazoa</taxon>
        <taxon>Ecdysozoa</taxon>
        <taxon>Arthropoda</taxon>
        <taxon>Hexapoda</taxon>
        <taxon>Insecta</taxon>
        <taxon>Pterygota</taxon>
        <taxon>Neoptera</taxon>
        <taxon>Endopterygota</taxon>
        <taxon>Coleoptera</taxon>
        <taxon>Polyphaga</taxon>
        <taxon>Cucujiformia</taxon>
        <taxon>Nitidulidae</taxon>
        <taxon>Meligethinae</taxon>
        <taxon>Brassicogethes</taxon>
    </lineage>
</organism>
<dbReference type="AlphaFoldDB" id="A0A9P0AUF7"/>
<feature type="domain" description="Fibronectin type-III" evidence="2">
    <location>
        <begin position="22"/>
        <end position="117"/>
    </location>
</feature>
<evidence type="ECO:0000259" key="2">
    <source>
        <dbReference type="PROSITE" id="PS50853"/>
    </source>
</evidence>
<dbReference type="PANTHER" id="PTHR13817">
    <property type="entry name" value="TITIN"/>
    <property type="match status" value="1"/>
</dbReference>
<dbReference type="InterPro" id="IPR013783">
    <property type="entry name" value="Ig-like_fold"/>
</dbReference>
<keyword evidence="1" id="KW-0677">Repeat</keyword>
<evidence type="ECO:0000313" key="4">
    <source>
        <dbReference type="Proteomes" id="UP001154078"/>
    </source>
</evidence>
<dbReference type="OrthoDB" id="6504925at2759"/>
<dbReference type="EMBL" id="OV121142">
    <property type="protein sequence ID" value="CAH0549862.1"/>
    <property type="molecule type" value="Genomic_DNA"/>
</dbReference>
<dbReference type="CDD" id="cd00063">
    <property type="entry name" value="FN3"/>
    <property type="match status" value="2"/>
</dbReference>
<name>A0A9P0AUF7_BRAAE</name>
<gene>
    <name evidence="3" type="ORF">MELIAE_LOCUS2873</name>
</gene>
<dbReference type="PROSITE" id="PS50853">
    <property type="entry name" value="FN3"/>
    <property type="match status" value="2"/>
</dbReference>
<proteinExistence type="predicted"/>
<dbReference type="InterPro" id="IPR036116">
    <property type="entry name" value="FN3_sf"/>
</dbReference>
<dbReference type="SUPFAM" id="SSF49265">
    <property type="entry name" value="Fibronectin type III"/>
    <property type="match status" value="2"/>
</dbReference>
<dbReference type="InterPro" id="IPR003961">
    <property type="entry name" value="FN3_dom"/>
</dbReference>
<dbReference type="SMART" id="SM00060">
    <property type="entry name" value="FN3"/>
    <property type="match status" value="2"/>
</dbReference>
<feature type="domain" description="Fibronectin type-III" evidence="2">
    <location>
        <begin position="139"/>
        <end position="234"/>
    </location>
</feature>
<evidence type="ECO:0000313" key="3">
    <source>
        <dbReference type="EMBL" id="CAH0549862.1"/>
    </source>
</evidence>
<dbReference type="InterPro" id="IPR050964">
    <property type="entry name" value="Striated_Muscle_Regulatory"/>
</dbReference>
<dbReference type="Proteomes" id="UP001154078">
    <property type="component" value="Chromosome 11"/>
</dbReference>
<protein>
    <recommendedName>
        <fullName evidence="2">Fibronectin type-III domain-containing protein</fullName>
    </recommendedName>
</protein>
<accession>A0A9P0AUF7</accession>